<organism evidence="1 2">
    <name type="scientific">Variovorax humicola</name>
    <dbReference type="NCBI Taxonomy" id="1769758"/>
    <lineage>
        <taxon>Bacteria</taxon>
        <taxon>Pseudomonadati</taxon>
        <taxon>Pseudomonadota</taxon>
        <taxon>Betaproteobacteria</taxon>
        <taxon>Burkholderiales</taxon>
        <taxon>Comamonadaceae</taxon>
        <taxon>Variovorax</taxon>
    </lineage>
</organism>
<comment type="caution">
    <text evidence="1">The sequence shown here is derived from an EMBL/GenBank/DDBJ whole genome shotgun (WGS) entry which is preliminary data.</text>
</comment>
<reference evidence="1 2" key="1">
    <citation type="submission" date="2024-03" db="EMBL/GenBank/DDBJ databases">
        <title>Novel species of the genus Variovorax.</title>
        <authorList>
            <person name="Liu Q."/>
            <person name="Xin Y.-H."/>
        </authorList>
    </citation>
    <scope>NUCLEOTIDE SEQUENCE [LARGE SCALE GENOMIC DNA]</scope>
    <source>
        <strain evidence="1 2">KACC 18501</strain>
    </source>
</reference>
<evidence type="ECO:0000313" key="1">
    <source>
        <dbReference type="EMBL" id="MEJ8826623.1"/>
    </source>
</evidence>
<gene>
    <name evidence="1" type="ORF">WKW80_32185</name>
</gene>
<protein>
    <submittedName>
        <fullName evidence="1">Uncharacterized protein</fullName>
    </submittedName>
</protein>
<dbReference type="RefSeq" id="WP_340367662.1">
    <property type="nucleotide sequence ID" value="NZ_JBBKZV010000038.1"/>
</dbReference>
<keyword evidence="2" id="KW-1185">Reference proteome</keyword>
<name>A0ABU8WAR1_9BURK</name>
<dbReference type="EMBL" id="JBBKZV010000038">
    <property type="protein sequence ID" value="MEJ8826623.1"/>
    <property type="molecule type" value="Genomic_DNA"/>
</dbReference>
<dbReference type="Proteomes" id="UP001363010">
    <property type="component" value="Unassembled WGS sequence"/>
</dbReference>
<sequence>MNSKALVLFPGGQDPTTSLARALERHHRSACGLPGNECTAFAEGASA</sequence>
<evidence type="ECO:0000313" key="2">
    <source>
        <dbReference type="Proteomes" id="UP001363010"/>
    </source>
</evidence>
<proteinExistence type="predicted"/>
<accession>A0ABU8WAR1</accession>